<gene>
    <name evidence="1" type="ORF">HMPREF0454_02703</name>
</gene>
<evidence type="ECO:0000313" key="2">
    <source>
        <dbReference type="Proteomes" id="UP000005959"/>
    </source>
</evidence>
<reference evidence="1 2" key="1">
    <citation type="submission" date="2011-08" db="EMBL/GenBank/DDBJ databases">
        <authorList>
            <person name="Weinstock G."/>
            <person name="Sodergren E."/>
            <person name="Clifton S."/>
            <person name="Fulton L."/>
            <person name="Fulton B."/>
            <person name="Courtney L."/>
            <person name="Fronick C."/>
            <person name="Harrison M."/>
            <person name="Strong C."/>
            <person name="Farmer C."/>
            <person name="Delahaunty K."/>
            <person name="Markovic C."/>
            <person name="Hall O."/>
            <person name="Minx P."/>
            <person name="Tomlinson C."/>
            <person name="Mitreva M."/>
            <person name="Hou S."/>
            <person name="Chen J."/>
            <person name="Wollam A."/>
            <person name="Pepin K.H."/>
            <person name="Johnson M."/>
            <person name="Bhonagiri V."/>
            <person name="Zhang X."/>
            <person name="Suruliraj S."/>
            <person name="Warren W."/>
            <person name="Chinwalla A."/>
            <person name="Mardis E.R."/>
            <person name="Wilson R.K."/>
        </authorList>
    </citation>
    <scope>NUCLEOTIDE SEQUENCE [LARGE SCALE GENOMIC DNA]</scope>
    <source>
        <strain evidence="1 2">ATCC 51873</strain>
    </source>
</reference>
<organism evidence="1 2">
    <name type="scientific">Hafnia alvei ATCC 51873</name>
    <dbReference type="NCBI Taxonomy" id="1002364"/>
    <lineage>
        <taxon>Bacteria</taxon>
        <taxon>Pseudomonadati</taxon>
        <taxon>Pseudomonadota</taxon>
        <taxon>Gammaproteobacteria</taxon>
        <taxon>Enterobacterales</taxon>
        <taxon>Hafniaceae</taxon>
        <taxon>Hafnia</taxon>
    </lineage>
</organism>
<evidence type="ECO:0000313" key="1">
    <source>
        <dbReference type="EMBL" id="EHM41784.1"/>
    </source>
</evidence>
<dbReference type="HOGENOM" id="CLU_3310612_0_0_6"/>
<dbReference type="Proteomes" id="UP000005959">
    <property type="component" value="Unassembled WGS sequence"/>
</dbReference>
<dbReference type="EMBL" id="AGCI01000063">
    <property type="protein sequence ID" value="EHM41784.1"/>
    <property type="molecule type" value="Genomic_DNA"/>
</dbReference>
<comment type="caution">
    <text evidence="1">The sequence shown here is derived from an EMBL/GenBank/DDBJ whole genome shotgun (WGS) entry which is preliminary data.</text>
</comment>
<proteinExistence type="predicted"/>
<name>G9Y817_HAFAL</name>
<accession>G9Y817</accession>
<sequence length="39" mass="4371">MYTRHTSSCMRVGYARSPESLTESKLIGVHSIAAFLQLE</sequence>
<protein>
    <submittedName>
        <fullName evidence="1">Uncharacterized protein</fullName>
    </submittedName>
</protein>
<dbReference type="AlphaFoldDB" id="G9Y817"/>